<evidence type="ECO:0000313" key="4">
    <source>
        <dbReference type="Proteomes" id="UP001499993"/>
    </source>
</evidence>
<evidence type="ECO:0000256" key="1">
    <source>
        <dbReference type="SAM" id="Phobius"/>
    </source>
</evidence>
<dbReference type="Pfam" id="PF01882">
    <property type="entry name" value="DUF58"/>
    <property type="match status" value="1"/>
</dbReference>
<reference evidence="4" key="1">
    <citation type="journal article" date="2019" name="Int. J. Syst. Evol. Microbiol.">
        <title>The Global Catalogue of Microorganisms (GCM) 10K type strain sequencing project: providing services to taxonomists for standard genome sequencing and annotation.</title>
        <authorList>
            <consortium name="The Broad Institute Genomics Platform"/>
            <consortium name="The Broad Institute Genome Sequencing Center for Infectious Disease"/>
            <person name="Wu L."/>
            <person name="Ma J."/>
        </authorList>
    </citation>
    <scope>NUCLEOTIDE SEQUENCE [LARGE SCALE GENOMIC DNA]</scope>
    <source>
        <strain evidence="4">JCM 18123</strain>
    </source>
</reference>
<sequence length="381" mass="39374">MPTQRGWAVAAAGLALPALGALLQYRALVLLGALAAAAVAWAALTALWRRPAGARAHRAPAVERTSPGEDVDVSVIVEAARMRGPVLLAERIGQDSGTRWLGLGPVAPARGGGALRAGYRLTPARRGVIELGPLSVRATDPLGLASAGTRAGGSRLLYVHPHWERLRALPAGLDTAPEGGLDNGRSGTQTFRGLRDYAPGDDIRHVHWRRTARAGRLLVRQYSDTAQTRLAVLLDDRAETQDTAGLDAAAEAAACVVATALHHRVACTLTLASGAAAHERLGLAAMLDLLAAAAPVPGADLAARVRALGEGPVGGAAVLIGSRLAAADLRPFAASGETAHRRVAVHVGEGPEPEPVVGVSSVAARSAAEFRSAWNEAPWTR</sequence>
<name>A0ABP9GJ86_9ACTN</name>
<dbReference type="EMBL" id="BAABIK010000012">
    <property type="protein sequence ID" value="GAA4941877.1"/>
    <property type="molecule type" value="Genomic_DNA"/>
</dbReference>
<evidence type="ECO:0000259" key="2">
    <source>
        <dbReference type="Pfam" id="PF01882"/>
    </source>
</evidence>
<gene>
    <name evidence="3" type="ORF">GCM10023224_25120</name>
</gene>
<accession>A0ABP9GJ86</accession>
<comment type="caution">
    <text evidence="3">The sequence shown here is derived from an EMBL/GenBank/DDBJ whole genome shotgun (WGS) entry which is preliminary data.</text>
</comment>
<dbReference type="RefSeq" id="WP_345556721.1">
    <property type="nucleotide sequence ID" value="NZ_BAABIK010000012.1"/>
</dbReference>
<protein>
    <recommendedName>
        <fullName evidence="2">DUF58 domain-containing protein</fullName>
    </recommendedName>
</protein>
<keyword evidence="4" id="KW-1185">Reference proteome</keyword>
<keyword evidence="1" id="KW-0472">Membrane</keyword>
<feature type="transmembrane region" description="Helical" evidence="1">
    <location>
        <begin position="30"/>
        <end position="48"/>
    </location>
</feature>
<dbReference type="PANTHER" id="PTHR34351:SF1">
    <property type="entry name" value="SLR1927 PROTEIN"/>
    <property type="match status" value="1"/>
</dbReference>
<evidence type="ECO:0000313" key="3">
    <source>
        <dbReference type="EMBL" id="GAA4941877.1"/>
    </source>
</evidence>
<dbReference type="InterPro" id="IPR002881">
    <property type="entry name" value="DUF58"/>
</dbReference>
<keyword evidence="1" id="KW-0812">Transmembrane</keyword>
<feature type="domain" description="DUF58" evidence="2">
    <location>
        <begin position="194"/>
        <end position="362"/>
    </location>
</feature>
<proteinExistence type="predicted"/>
<keyword evidence="1" id="KW-1133">Transmembrane helix</keyword>
<organism evidence="3 4">
    <name type="scientific">Streptomonospora halophila</name>
    <dbReference type="NCBI Taxonomy" id="427369"/>
    <lineage>
        <taxon>Bacteria</taxon>
        <taxon>Bacillati</taxon>
        <taxon>Actinomycetota</taxon>
        <taxon>Actinomycetes</taxon>
        <taxon>Streptosporangiales</taxon>
        <taxon>Nocardiopsidaceae</taxon>
        <taxon>Streptomonospora</taxon>
    </lineage>
</organism>
<dbReference type="PANTHER" id="PTHR34351">
    <property type="entry name" value="SLR1927 PROTEIN-RELATED"/>
    <property type="match status" value="1"/>
</dbReference>
<dbReference type="Proteomes" id="UP001499993">
    <property type="component" value="Unassembled WGS sequence"/>
</dbReference>